<keyword evidence="6" id="KW-0675">Receptor</keyword>
<evidence type="ECO:0000256" key="5">
    <source>
        <dbReference type="ARBA" id="ARBA00023136"/>
    </source>
</evidence>
<comment type="subcellular location">
    <subcellularLocation>
        <location evidence="1">Membrane</location>
        <topology evidence="1">Multi-pass membrane protein</topology>
    </subcellularLocation>
</comment>
<evidence type="ECO:0000259" key="10">
    <source>
        <dbReference type="PROSITE" id="PS50262"/>
    </source>
</evidence>
<feature type="domain" description="G-protein coupled receptors family 1 profile" evidence="10">
    <location>
        <begin position="41"/>
        <end position="298"/>
    </location>
</feature>
<comment type="caution">
    <text evidence="11">The sequence shown here is derived from an EMBL/GenBank/DDBJ whole genome shotgun (WGS) entry which is preliminary data.</text>
</comment>
<gene>
    <name evidence="11" type="ORF">PLOB_00042014</name>
</gene>
<keyword evidence="4" id="KW-0297">G-protein coupled receptor</keyword>
<dbReference type="EMBL" id="CALNXK010000067">
    <property type="protein sequence ID" value="CAH3141847.1"/>
    <property type="molecule type" value="Genomic_DNA"/>
</dbReference>
<evidence type="ECO:0000256" key="9">
    <source>
        <dbReference type="SAM" id="Phobius"/>
    </source>
</evidence>
<dbReference type="InterPro" id="IPR050125">
    <property type="entry name" value="GPCR_opsins"/>
</dbReference>
<keyword evidence="3 9" id="KW-1133">Transmembrane helix</keyword>
<keyword evidence="5 9" id="KW-0472">Membrane</keyword>
<evidence type="ECO:0000256" key="7">
    <source>
        <dbReference type="ARBA" id="ARBA00023224"/>
    </source>
</evidence>
<evidence type="ECO:0000313" key="12">
    <source>
        <dbReference type="Proteomes" id="UP001159405"/>
    </source>
</evidence>
<dbReference type="PANTHER" id="PTHR24240">
    <property type="entry name" value="OPSIN"/>
    <property type="match status" value="1"/>
</dbReference>
<accession>A0ABN8PFR0</accession>
<feature type="transmembrane region" description="Helical" evidence="9">
    <location>
        <begin position="103"/>
        <end position="122"/>
    </location>
</feature>
<feature type="transmembrane region" description="Helical" evidence="9">
    <location>
        <begin position="143"/>
        <end position="166"/>
    </location>
</feature>
<dbReference type="SUPFAM" id="SSF81321">
    <property type="entry name" value="Family A G protein-coupled receptor-like"/>
    <property type="match status" value="1"/>
</dbReference>
<dbReference type="InterPro" id="IPR000276">
    <property type="entry name" value="GPCR_Rhodpsn"/>
</dbReference>
<evidence type="ECO:0000256" key="6">
    <source>
        <dbReference type="ARBA" id="ARBA00023170"/>
    </source>
</evidence>
<dbReference type="PROSITE" id="PS50262">
    <property type="entry name" value="G_PROTEIN_RECEP_F1_2"/>
    <property type="match status" value="1"/>
</dbReference>
<dbReference type="Proteomes" id="UP001159405">
    <property type="component" value="Unassembled WGS sequence"/>
</dbReference>
<evidence type="ECO:0000256" key="1">
    <source>
        <dbReference type="ARBA" id="ARBA00004141"/>
    </source>
</evidence>
<dbReference type="Gene3D" id="1.20.1070.10">
    <property type="entry name" value="Rhodopsin 7-helix transmembrane proteins"/>
    <property type="match status" value="1"/>
</dbReference>
<feature type="transmembrane region" description="Helical" evidence="9">
    <location>
        <begin position="242"/>
        <end position="260"/>
    </location>
</feature>
<dbReference type="InterPro" id="IPR017452">
    <property type="entry name" value="GPCR_Rhodpsn_7TM"/>
</dbReference>
<dbReference type="PRINTS" id="PR00237">
    <property type="entry name" value="GPCRRHODOPSN"/>
</dbReference>
<feature type="transmembrane region" description="Helical" evidence="9">
    <location>
        <begin position="62"/>
        <end position="83"/>
    </location>
</feature>
<feature type="compositionally biased region" description="Polar residues" evidence="8">
    <location>
        <begin position="323"/>
        <end position="344"/>
    </location>
</feature>
<feature type="region of interest" description="Disordered" evidence="8">
    <location>
        <begin position="323"/>
        <end position="351"/>
    </location>
</feature>
<feature type="transmembrane region" description="Helical" evidence="9">
    <location>
        <begin position="186"/>
        <end position="205"/>
    </location>
</feature>
<sequence>MTNVTSGINYTSTEGEHSTWQGISVIYGTAMFFVLTIGFLGNVISIIILRYRVHRKKIITPLMLNLAVSDILITVLVYPVMFLTHMLGQPLQAGSLRCMWSSFANGASGMTSIATLVAMSGIMYHVLKQPLRRPYIKPRNMNFLVAATWLSGILANLPPLIGWSRAVPGKAGFSCAPEWTTSDPWAISYIIFLVCFGFFTPLFLIGNYHYLIYRLIGDTRVPLEGSLNHIMRVSRQKSQMKLVRMTAISIAAFLISWLPYTAVSIAALIRGRHVLTSGEAEIPELMAKASVIYNPFVYMFMNGAYRASFWELFSGNKEVRTNLHPTTNSAEGRVSSENSGTVNKSYEETAL</sequence>
<dbReference type="CDD" id="cd14969">
    <property type="entry name" value="7tmA_Opsins_type2_animals"/>
    <property type="match status" value="1"/>
</dbReference>
<keyword evidence="2 9" id="KW-0812">Transmembrane</keyword>
<evidence type="ECO:0000256" key="8">
    <source>
        <dbReference type="SAM" id="MobiDB-lite"/>
    </source>
</evidence>
<evidence type="ECO:0000313" key="11">
    <source>
        <dbReference type="EMBL" id="CAH3141847.1"/>
    </source>
</evidence>
<protein>
    <recommendedName>
        <fullName evidence="10">G-protein coupled receptors family 1 profile domain-containing protein</fullName>
    </recommendedName>
</protein>
<keyword evidence="12" id="KW-1185">Reference proteome</keyword>
<feature type="transmembrane region" description="Helical" evidence="9">
    <location>
        <begin position="25"/>
        <end position="50"/>
    </location>
</feature>
<reference evidence="11 12" key="1">
    <citation type="submission" date="2022-05" db="EMBL/GenBank/DDBJ databases">
        <authorList>
            <consortium name="Genoscope - CEA"/>
            <person name="William W."/>
        </authorList>
    </citation>
    <scope>NUCLEOTIDE SEQUENCE [LARGE SCALE GENOMIC DNA]</scope>
</reference>
<name>A0ABN8PFR0_9CNID</name>
<evidence type="ECO:0000256" key="2">
    <source>
        <dbReference type="ARBA" id="ARBA00022692"/>
    </source>
</evidence>
<keyword evidence="7" id="KW-0807">Transducer</keyword>
<evidence type="ECO:0000256" key="3">
    <source>
        <dbReference type="ARBA" id="ARBA00022989"/>
    </source>
</evidence>
<organism evidence="11 12">
    <name type="scientific">Porites lobata</name>
    <dbReference type="NCBI Taxonomy" id="104759"/>
    <lineage>
        <taxon>Eukaryota</taxon>
        <taxon>Metazoa</taxon>
        <taxon>Cnidaria</taxon>
        <taxon>Anthozoa</taxon>
        <taxon>Hexacorallia</taxon>
        <taxon>Scleractinia</taxon>
        <taxon>Fungiina</taxon>
        <taxon>Poritidae</taxon>
        <taxon>Porites</taxon>
    </lineage>
</organism>
<evidence type="ECO:0000256" key="4">
    <source>
        <dbReference type="ARBA" id="ARBA00023040"/>
    </source>
</evidence>
<dbReference type="Pfam" id="PF00001">
    <property type="entry name" value="7tm_1"/>
    <property type="match status" value="1"/>
</dbReference>
<proteinExistence type="predicted"/>